<organism evidence="2 3">
    <name type="scientific">Gonapodya prolifera (strain JEL478)</name>
    <name type="common">Monoblepharis prolifera</name>
    <dbReference type="NCBI Taxonomy" id="1344416"/>
    <lineage>
        <taxon>Eukaryota</taxon>
        <taxon>Fungi</taxon>
        <taxon>Fungi incertae sedis</taxon>
        <taxon>Chytridiomycota</taxon>
        <taxon>Chytridiomycota incertae sedis</taxon>
        <taxon>Monoblepharidomycetes</taxon>
        <taxon>Monoblepharidales</taxon>
        <taxon>Gonapodyaceae</taxon>
        <taxon>Gonapodya</taxon>
    </lineage>
</organism>
<evidence type="ECO:0000313" key="2">
    <source>
        <dbReference type="EMBL" id="KXS22233.1"/>
    </source>
</evidence>
<evidence type="ECO:0000256" key="1">
    <source>
        <dbReference type="SAM" id="MobiDB-lite"/>
    </source>
</evidence>
<feature type="compositionally biased region" description="Basic and acidic residues" evidence="1">
    <location>
        <begin position="256"/>
        <end position="265"/>
    </location>
</feature>
<evidence type="ECO:0000313" key="3">
    <source>
        <dbReference type="Proteomes" id="UP000070544"/>
    </source>
</evidence>
<proteinExistence type="predicted"/>
<dbReference type="EMBL" id="KQ965731">
    <property type="protein sequence ID" value="KXS22233.1"/>
    <property type="molecule type" value="Genomic_DNA"/>
</dbReference>
<dbReference type="Proteomes" id="UP000070544">
    <property type="component" value="Unassembled WGS sequence"/>
</dbReference>
<reference evidence="2 3" key="1">
    <citation type="journal article" date="2015" name="Genome Biol. Evol.">
        <title>Phylogenomic analyses indicate that early fungi evolved digesting cell walls of algal ancestors of land plants.</title>
        <authorList>
            <person name="Chang Y."/>
            <person name="Wang S."/>
            <person name="Sekimoto S."/>
            <person name="Aerts A.L."/>
            <person name="Choi C."/>
            <person name="Clum A."/>
            <person name="LaButti K.M."/>
            <person name="Lindquist E.A."/>
            <person name="Yee Ngan C."/>
            <person name="Ohm R.A."/>
            <person name="Salamov A.A."/>
            <person name="Grigoriev I.V."/>
            <person name="Spatafora J.W."/>
            <person name="Berbee M.L."/>
        </authorList>
    </citation>
    <scope>NUCLEOTIDE SEQUENCE [LARGE SCALE GENOMIC DNA]</scope>
    <source>
        <strain evidence="2 3">JEL478</strain>
    </source>
</reference>
<name>A0A139B0A2_GONPJ</name>
<gene>
    <name evidence="2" type="ORF">M427DRAFT_26847</name>
</gene>
<dbReference type="AlphaFoldDB" id="A0A139B0A2"/>
<feature type="region of interest" description="Disordered" evidence="1">
    <location>
        <begin position="208"/>
        <end position="265"/>
    </location>
</feature>
<sequence>MAFHTSFVETLSSLHYGKFHTVVLHGYAGGTGGWLTVIEQRTFRLLGHGEFLEARPLFSADPNSADIIAQRASSKRPTVSSVHPPVRPAHQASWVGHESRHRAPTRSSSPTWGDVTPAWTSAILGATRRTIPNPHLSPSETSSAVKDGTFPTVSVRLHPTDRSSAAKGTAAPTMTVHLRPSEHKDPAIVAAQSPTKGEHERVALPHDVDYGSGVSSAPPHAAQKPQVVGSQRVELDAQGDRMVAGSNLGLNGAADAGRDSSGDRA</sequence>
<feature type="region of interest" description="Disordered" evidence="1">
    <location>
        <begin position="74"/>
        <end position="114"/>
    </location>
</feature>
<keyword evidence="3" id="KW-1185">Reference proteome</keyword>
<accession>A0A139B0A2</accession>
<protein>
    <submittedName>
        <fullName evidence="2">Uncharacterized protein</fullName>
    </submittedName>
</protein>